<dbReference type="GO" id="GO:0006355">
    <property type="term" value="P:regulation of DNA-templated transcription"/>
    <property type="evidence" value="ECO:0007669"/>
    <property type="project" value="InterPro"/>
</dbReference>
<gene>
    <name evidence="5" type="ORF">DYBT9275_03738</name>
</gene>
<dbReference type="EMBL" id="CAJRAF010000002">
    <property type="protein sequence ID" value="CAG5006127.1"/>
    <property type="molecule type" value="Genomic_DNA"/>
</dbReference>
<organism evidence="5 6">
    <name type="scientific">Dyadobacter helix</name>
    <dbReference type="NCBI Taxonomy" id="2822344"/>
    <lineage>
        <taxon>Bacteria</taxon>
        <taxon>Pseudomonadati</taxon>
        <taxon>Bacteroidota</taxon>
        <taxon>Cytophagia</taxon>
        <taxon>Cytophagales</taxon>
        <taxon>Spirosomataceae</taxon>
        <taxon>Dyadobacter</taxon>
    </lineage>
</organism>
<dbReference type="Gene3D" id="2.60.120.10">
    <property type="entry name" value="Jelly Rolls"/>
    <property type="match status" value="1"/>
</dbReference>
<evidence type="ECO:0000313" key="5">
    <source>
        <dbReference type="EMBL" id="CAG5006127.1"/>
    </source>
</evidence>
<dbReference type="CDD" id="cd00038">
    <property type="entry name" value="CAP_ED"/>
    <property type="match status" value="1"/>
</dbReference>
<dbReference type="Gene3D" id="1.10.10.10">
    <property type="entry name" value="Winged helix-like DNA-binding domain superfamily/Winged helix DNA-binding domain"/>
    <property type="match status" value="1"/>
</dbReference>
<dbReference type="InterPro" id="IPR000595">
    <property type="entry name" value="cNMP-bd_dom"/>
</dbReference>
<dbReference type="InterPro" id="IPR018490">
    <property type="entry name" value="cNMP-bd_dom_sf"/>
</dbReference>
<dbReference type="InterPro" id="IPR036388">
    <property type="entry name" value="WH-like_DNA-bd_sf"/>
</dbReference>
<accession>A0A916JEK3</accession>
<evidence type="ECO:0000313" key="6">
    <source>
        <dbReference type="Proteomes" id="UP000680038"/>
    </source>
</evidence>
<keyword evidence="1" id="KW-0805">Transcription regulation</keyword>
<dbReference type="PRINTS" id="PR00034">
    <property type="entry name" value="HTHCRP"/>
</dbReference>
<dbReference type="GO" id="GO:0003677">
    <property type="term" value="F:DNA binding"/>
    <property type="evidence" value="ECO:0007669"/>
    <property type="project" value="UniProtKB-KW"/>
</dbReference>
<name>A0A916JEK3_9BACT</name>
<keyword evidence="3" id="KW-0804">Transcription</keyword>
<evidence type="ECO:0000256" key="2">
    <source>
        <dbReference type="ARBA" id="ARBA00023125"/>
    </source>
</evidence>
<reference evidence="5" key="1">
    <citation type="submission" date="2021-04" db="EMBL/GenBank/DDBJ databases">
        <authorList>
            <person name="Rodrigo-Torres L."/>
            <person name="Arahal R. D."/>
            <person name="Lucena T."/>
        </authorList>
    </citation>
    <scope>NUCLEOTIDE SEQUENCE</scope>
    <source>
        <strain evidence="5">CECT 9275</strain>
    </source>
</reference>
<keyword evidence="2" id="KW-0238">DNA-binding</keyword>
<dbReference type="SUPFAM" id="SSF51206">
    <property type="entry name" value="cAMP-binding domain-like"/>
    <property type="match status" value="1"/>
</dbReference>
<evidence type="ECO:0000256" key="3">
    <source>
        <dbReference type="ARBA" id="ARBA00023163"/>
    </source>
</evidence>
<comment type="caution">
    <text evidence="5">The sequence shown here is derived from an EMBL/GenBank/DDBJ whole genome shotgun (WGS) entry which is preliminary data.</text>
</comment>
<dbReference type="RefSeq" id="WP_215240188.1">
    <property type="nucleotide sequence ID" value="NZ_CAJRAF010000002.1"/>
</dbReference>
<dbReference type="InterPro" id="IPR014710">
    <property type="entry name" value="RmlC-like_jellyroll"/>
</dbReference>
<dbReference type="AlphaFoldDB" id="A0A916JEK3"/>
<dbReference type="Pfam" id="PF13545">
    <property type="entry name" value="HTH_Crp_2"/>
    <property type="match status" value="1"/>
</dbReference>
<evidence type="ECO:0000259" key="4">
    <source>
        <dbReference type="PROSITE" id="PS50042"/>
    </source>
</evidence>
<dbReference type="Proteomes" id="UP000680038">
    <property type="component" value="Unassembled WGS sequence"/>
</dbReference>
<dbReference type="SUPFAM" id="SSF46785">
    <property type="entry name" value="Winged helix' DNA-binding domain"/>
    <property type="match status" value="1"/>
</dbReference>
<proteinExistence type="predicted"/>
<dbReference type="Pfam" id="PF00027">
    <property type="entry name" value="cNMP_binding"/>
    <property type="match status" value="1"/>
</dbReference>
<sequence>MMESISYYLDRVFPDFEPELKQRLTKDCILKTIPADEVIMRTGQYIKHTLLIGSGRVKLYRQGDDGEEAFIYYLEPGNACALSMICNTKQEASEIMAKTVEDTVAIMIPIQMMDELMQQYKTWYYFVIANYRARFEELLVVFDNVVFRGMDERLEFYLKKQFENSRNQILSITHQEIANDLNTSREVISRLLKKMEQDKKIRLLRNNIEWLSSGKPG</sequence>
<feature type="domain" description="Cyclic nucleotide-binding" evidence="4">
    <location>
        <begin position="12"/>
        <end position="99"/>
    </location>
</feature>
<keyword evidence="6" id="KW-1185">Reference proteome</keyword>
<dbReference type="InterPro" id="IPR012318">
    <property type="entry name" value="HTH_CRP"/>
</dbReference>
<dbReference type="InterPro" id="IPR036390">
    <property type="entry name" value="WH_DNA-bd_sf"/>
</dbReference>
<dbReference type="PROSITE" id="PS50042">
    <property type="entry name" value="CNMP_BINDING_3"/>
    <property type="match status" value="1"/>
</dbReference>
<evidence type="ECO:0000256" key="1">
    <source>
        <dbReference type="ARBA" id="ARBA00023015"/>
    </source>
</evidence>
<protein>
    <recommendedName>
        <fullName evidence="4">Cyclic nucleotide-binding domain-containing protein</fullName>
    </recommendedName>
</protein>